<evidence type="ECO:0000256" key="13">
    <source>
        <dbReference type="ARBA" id="ARBA00023014"/>
    </source>
</evidence>
<evidence type="ECO:0000256" key="3">
    <source>
        <dbReference type="ARBA" id="ARBA00012768"/>
    </source>
</evidence>
<keyword evidence="7" id="KW-0547">Nucleotide-binding</keyword>
<dbReference type="EMBL" id="JBHTOP010000006">
    <property type="protein sequence ID" value="MFD1671216.1"/>
    <property type="molecule type" value="Genomic_DNA"/>
</dbReference>
<sequence>MYDESDYLLISGIQHFLFCRRQWALIHIEQQWQENILTYEGRQFHERADDEKFHEKRGDKLIIRALRVHSATLGLTGRCDIVEFTKSEKGAYLHKYKDIYEPAAVEYKHGRKKYDDSDVYQLLGETLCLEEMLSCEINHGYLYYFETKQRVQIDFTTDTKRDFNEKVSEMHQYWTKRYTPRVKPTAKCKRCSLESICLPKMLATQTVDQYLKGALDQ</sequence>
<feature type="domain" description="DUF83" evidence="17">
    <location>
        <begin position="11"/>
        <end position="198"/>
    </location>
</feature>
<accession>A0ABW4J4U2</accession>
<comment type="caution">
    <text evidence="18">The sequence shown here is derived from an EMBL/GenBank/DDBJ whole genome shotgun (WGS) entry which is preliminary data.</text>
</comment>
<dbReference type="NCBIfam" id="TIGR00372">
    <property type="entry name" value="cas4"/>
    <property type="match status" value="1"/>
</dbReference>
<evidence type="ECO:0000256" key="10">
    <source>
        <dbReference type="ARBA" id="ARBA00022839"/>
    </source>
</evidence>
<keyword evidence="8 16" id="KW-0378">Hydrolase</keyword>
<dbReference type="PANTHER" id="PTHR36531">
    <property type="entry name" value="CRISPR-ASSOCIATED EXONUCLEASE CAS4"/>
    <property type="match status" value="1"/>
</dbReference>
<evidence type="ECO:0000256" key="5">
    <source>
        <dbReference type="ARBA" id="ARBA00022722"/>
    </source>
</evidence>
<dbReference type="GO" id="GO:0016787">
    <property type="term" value="F:hydrolase activity"/>
    <property type="evidence" value="ECO:0007669"/>
    <property type="project" value="UniProtKB-KW"/>
</dbReference>
<evidence type="ECO:0000259" key="17">
    <source>
        <dbReference type="Pfam" id="PF01930"/>
    </source>
</evidence>
<evidence type="ECO:0000256" key="14">
    <source>
        <dbReference type="ARBA" id="ARBA00023118"/>
    </source>
</evidence>
<evidence type="ECO:0000256" key="16">
    <source>
        <dbReference type="RuleBase" id="RU365022"/>
    </source>
</evidence>
<dbReference type="EC" id="3.1.12.1" evidence="3 16"/>
<organism evidence="18 19">
    <name type="scientific">Agrilactobacillus yilanensis</name>
    <dbReference type="NCBI Taxonomy" id="2485997"/>
    <lineage>
        <taxon>Bacteria</taxon>
        <taxon>Bacillati</taxon>
        <taxon>Bacillota</taxon>
        <taxon>Bacilli</taxon>
        <taxon>Lactobacillales</taxon>
        <taxon>Lactobacillaceae</taxon>
        <taxon>Agrilactobacillus</taxon>
    </lineage>
</organism>
<comment type="similarity">
    <text evidence="2 16">Belongs to the CRISPR-associated exonuclease Cas4 family.</text>
</comment>
<evidence type="ECO:0000256" key="15">
    <source>
        <dbReference type="ARBA" id="ARBA00023211"/>
    </source>
</evidence>
<evidence type="ECO:0000256" key="8">
    <source>
        <dbReference type="ARBA" id="ARBA00022801"/>
    </source>
</evidence>
<comment type="cofactor">
    <cofactor evidence="1">
        <name>[4Fe-4S] cluster</name>
        <dbReference type="ChEBI" id="CHEBI:49883"/>
    </cofactor>
</comment>
<keyword evidence="13 16" id="KW-0411">Iron-sulfur</keyword>
<keyword evidence="12 16" id="KW-0408">Iron</keyword>
<dbReference type="InterPro" id="IPR013343">
    <property type="entry name" value="CRISPR-assoc_prot_Cas4"/>
</dbReference>
<comment type="cofactor">
    <cofactor evidence="16">
        <name>iron-sulfur cluster</name>
        <dbReference type="ChEBI" id="CHEBI:30408"/>
    </cofactor>
</comment>
<protein>
    <recommendedName>
        <fullName evidence="4 16">CRISPR-associated exonuclease Cas4</fullName>
        <ecNumber evidence="3 16">3.1.12.1</ecNumber>
    </recommendedName>
</protein>
<keyword evidence="6 16" id="KW-0479">Metal-binding</keyword>
<proteinExistence type="inferred from homology"/>
<keyword evidence="9" id="KW-0347">Helicase</keyword>
<keyword evidence="14 16" id="KW-0051">Antiviral defense</keyword>
<keyword evidence="19" id="KW-1185">Reference proteome</keyword>
<gene>
    <name evidence="18" type="primary">cas4</name>
    <name evidence="18" type="ORF">ACFQ5M_03820</name>
</gene>
<evidence type="ECO:0000256" key="12">
    <source>
        <dbReference type="ARBA" id="ARBA00023004"/>
    </source>
</evidence>
<dbReference type="Gene3D" id="3.90.320.10">
    <property type="match status" value="1"/>
</dbReference>
<keyword evidence="5 16" id="KW-0540">Nuclease</keyword>
<comment type="function">
    <text evidence="16">CRISPR (clustered regularly interspaced short palindromic repeat) is an adaptive immune system that provides protection against mobile genetic elements (viruses, transposable elements and conjugative plasmids). CRISPR clusters contain sequences complementary to antecedent mobile elements and target invading nucleic acids. CRISPR clusters are transcribed and processed into CRISPR RNA (crRNA).</text>
</comment>
<dbReference type="InterPro" id="IPR022765">
    <property type="entry name" value="Dna2/Cas4_DUF83"/>
</dbReference>
<evidence type="ECO:0000313" key="19">
    <source>
        <dbReference type="Proteomes" id="UP001597267"/>
    </source>
</evidence>
<evidence type="ECO:0000256" key="7">
    <source>
        <dbReference type="ARBA" id="ARBA00022741"/>
    </source>
</evidence>
<keyword evidence="15 16" id="KW-0464">Manganese</keyword>
<evidence type="ECO:0000256" key="1">
    <source>
        <dbReference type="ARBA" id="ARBA00001966"/>
    </source>
</evidence>
<dbReference type="PANTHER" id="PTHR36531:SF6">
    <property type="entry name" value="DNA REPLICATION ATP-DEPENDENT HELICASE_NUCLEASE DNA2"/>
    <property type="match status" value="1"/>
</dbReference>
<evidence type="ECO:0000256" key="2">
    <source>
        <dbReference type="ARBA" id="ARBA00009189"/>
    </source>
</evidence>
<evidence type="ECO:0000256" key="6">
    <source>
        <dbReference type="ARBA" id="ARBA00022723"/>
    </source>
</evidence>
<dbReference type="InterPro" id="IPR011604">
    <property type="entry name" value="PDDEXK-like_dom_sf"/>
</dbReference>
<keyword evidence="11" id="KW-0067">ATP-binding</keyword>
<comment type="cofactor">
    <cofactor evidence="16">
        <name>Mg(2+)</name>
        <dbReference type="ChEBI" id="CHEBI:18420"/>
    </cofactor>
    <cofactor evidence="16">
        <name>Mn(2+)</name>
        <dbReference type="ChEBI" id="CHEBI:29035"/>
    </cofactor>
    <text evidence="16">Mg(2+) or Mn(2+) required for ssDNA cleavage activity.</text>
</comment>
<keyword evidence="10 16" id="KW-0269">Exonuclease</keyword>
<evidence type="ECO:0000256" key="4">
    <source>
        <dbReference type="ARBA" id="ARBA00020049"/>
    </source>
</evidence>
<dbReference type="RefSeq" id="WP_125713632.1">
    <property type="nucleotide sequence ID" value="NZ_JBHTOP010000006.1"/>
</dbReference>
<dbReference type="Proteomes" id="UP001597267">
    <property type="component" value="Unassembled WGS sequence"/>
</dbReference>
<evidence type="ECO:0000313" key="18">
    <source>
        <dbReference type="EMBL" id="MFD1671216.1"/>
    </source>
</evidence>
<name>A0ABW4J4U2_9LACO</name>
<reference evidence="19" key="1">
    <citation type="journal article" date="2019" name="Int. J. Syst. Evol. Microbiol.">
        <title>The Global Catalogue of Microorganisms (GCM) 10K type strain sequencing project: providing services to taxonomists for standard genome sequencing and annotation.</title>
        <authorList>
            <consortium name="The Broad Institute Genomics Platform"/>
            <consortium name="The Broad Institute Genome Sequencing Center for Infectious Disease"/>
            <person name="Wu L."/>
            <person name="Ma J."/>
        </authorList>
    </citation>
    <scope>NUCLEOTIDE SEQUENCE [LARGE SCALE GENOMIC DNA]</scope>
    <source>
        <strain evidence="19">CCM 8896</strain>
    </source>
</reference>
<evidence type="ECO:0000256" key="11">
    <source>
        <dbReference type="ARBA" id="ARBA00022840"/>
    </source>
</evidence>
<dbReference type="InterPro" id="IPR051827">
    <property type="entry name" value="Cas4_exonuclease"/>
</dbReference>
<dbReference type="Pfam" id="PF01930">
    <property type="entry name" value="Cas_Cas4"/>
    <property type="match status" value="1"/>
</dbReference>
<evidence type="ECO:0000256" key="9">
    <source>
        <dbReference type="ARBA" id="ARBA00022806"/>
    </source>
</evidence>